<keyword evidence="3" id="KW-0813">Transport</keyword>
<gene>
    <name evidence="8" type="ORF">FDQ92_03040</name>
</gene>
<feature type="transmembrane region" description="Helical" evidence="7">
    <location>
        <begin position="168"/>
        <end position="185"/>
    </location>
</feature>
<feature type="transmembrane region" description="Helical" evidence="7">
    <location>
        <begin position="53"/>
        <end position="73"/>
    </location>
</feature>
<feature type="transmembrane region" description="Helical" evidence="7">
    <location>
        <begin position="125"/>
        <end position="148"/>
    </location>
</feature>
<evidence type="ECO:0000256" key="3">
    <source>
        <dbReference type="ARBA" id="ARBA00022448"/>
    </source>
</evidence>
<evidence type="ECO:0000256" key="7">
    <source>
        <dbReference type="SAM" id="Phobius"/>
    </source>
</evidence>
<evidence type="ECO:0008006" key="10">
    <source>
        <dbReference type="Google" id="ProtNLM"/>
    </source>
</evidence>
<feature type="transmembrane region" description="Helical" evidence="7">
    <location>
        <begin position="312"/>
        <end position="331"/>
    </location>
</feature>
<feature type="transmembrane region" description="Helical" evidence="7">
    <location>
        <begin position="192"/>
        <end position="209"/>
    </location>
</feature>
<dbReference type="PANTHER" id="PTHR42810:SF1">
    <property type="entry name" value="PURINE PERMEASE YWDJ-RELATED"/>
    <property type="match status" value="1"/>
</dbReference>
<evidence type="ECO:0000256" key="5">
    <source>
        <dbReference type="ARBA" id="ARBA00022989"/>
    </source>
</evidence>
<dbReference type="Pfam" id="PF00860">
    <property type="entry name" value="Xan_ur_permease"/>
    <property type="match status" value="1"/>
</dbReference>
<keyword evidence="4 7" id="KW-0812">Transmembrane</keyword>
<evidence type="ECO:0000256" key="4">
    <source>
        <dbReference type="ARBA" id="ARBA00022692"/>
    </source>
</evidence>
<feature type="transmembrane region" description="Helical" evidence="7">
    <location>
        <begin position="278"/>
        <end position="300"/>
    </location>
</feature>
<dbReference type="AlphaFoldDB" id="A0A4P8L132"/>
<feature type="transmembrane region" description="Helical" evidence="7">
    <location>
        <begin position="20"/>
        <end position="41"/>
    </location>
</feature>
<evidence type="ECO:0000256" key="2">
    <source>
        <dbReference type="ARBA" id="ARBA00008821"/>
    </source>
</evidence>
<reference evidence="8 9" key="2">
    <citation type="submission" date="2019-05" db="EMBL/GenBank/DDBJ databases">
        <authorList>
            <person name="Suflita J.M."/>
            <person name="Marks C.R."/>
        </authorList>
    </citation>
    <scope>NUCLEOTIDE SEQUENCE [LARGE SCALE GENOMIC DNA]</scope>
    <source>
        <strain evidence="8 9">ALDC</strain>
    </source>
</reference>
<dbReference type="GO" id="GO:0005886">
    <property type="term" value="C:plasma membrane"/>
    <property type="evidence" value="ECO:0007669"/>
    <property type="project" value="TreeGrafter"/>
</dbReference>
<dbReference type="NCBIfam" id="NF037981">
    <property type="entry name" value="NCS2_1"/>
    <property type="match status" value="1"/>
</dbReference>
<feature type="transmembrane region" description="Helical" evidence="7">
    <location>
        <begin position="338"/>
        <end position="365"/>
    </location>
</feature>
<evidence type="ECO:0000313" key="8">
    <source>
        <dbReference type="EMBL" id="QCQ21253.1"/>
    </source>
</evidence>
<accession>A0A4P8L132</accession>
<reference evidence="8 9" key="1">
    <citation type="submission" date="2019-05" db="EMBL/GenBank/DDBJ databases">
        <title>The Complete Genome Sequence of the n-alkane-degrading Desulfoglaeba alkanexedens ALDC reveals multiple alkylsuccinate synthase gene clusters.</title>
        <authorList>
            <person name="Callaghan A.V."/>
            <person name="Davidova I.A."/>
            <person name="Duncan K.E."/>
            <person name="Morris B."/>
            <person name="McInerney M.J."/>
        </authorList>
    </citation>
    <scope>NUCLEOTIDE SEQUENCE [LARGE SCALE GENOMIC DNA]</scope>
    <source>
        <strain evidence="8 9">ALDC</strain>
    </source>
</reference>
<keyword evidence="5 7" id="KW-1133">Transmembrane helix</keyword>
<dbReference type="OrthoDB" id="9805749at2"/>
<feature type="transmembrane region" description="Helical" evidence="7">
    <location>
        <begin position="236"/>
        <end position="257"/>
    </location>
</feature>
<comment type="subcellular location">
    <subcellularLocation>
        <location evidence="1">Membrane</location>
        <topology evidence="1">Multi-pass membrane protein</topology>
    </subcellularLocation>
</comment>
<evidence type="ECO:0000256" key="1">
    <source>
        <dbReference type="ARBA" id="ARBA00004141"/>
    </source>
</evidence>
<feature type="transmembrane region" description="Helical" evidence="7">
    <location>
        <begin position="97"/>
        <end position="118"/>
    </location>
</feature>
<dbReference type="RefSeq" id="WP_137423222.1">
    <property type="nucleotide sequence ID" value="NZ_CP040098.1"/>
</dbReference>
<feature type="transmembrane region" description="Helical" evidence="7">
    <location>
        <begin position="377"/>
        <end position="397"/>
    </location>
</feature>
<dbReference type="EMBL" id="CP040098">
    <property type="protein sequence ID" value="QCQ21253.1"/>
    <property type="molecule type" value="Genomic_DNA"/>
</dbReference>
<organism evidence="8 9">
    <name type="scientific">Desulfoglaeba alkanexedens ALDC</name>
    <dbReference type="NCBI Taxonomy" id="980445"/>
    <lineage>
        <taxon>Bacteria</taxon>
        <taxon>Pseudomonadati</taxon>
        <taxon>Thermodesulfobacteriota</taxon>
        <taxon>Syntrophobacteria</taxon>
        <taxon>Syntrophobacterales</taxon>
        <taxon>Syntrophobacteraceae</taxon>
        <taxon>Desulfoglaeba</taxon>
    </lineage>
</organism>
<sequence>MVRPDYLFDIDDFPPPAYAVIYALQWAVIIFPALAITASLASRALHFSSVEEVRFLQFTLITTGVFTAVQTIWGHRYPLIEGPATAVLLTFTLLAPYGYGAICGGTMAGGAFLTALAASRRLDKALAFFTPNVVGVILMLIAFTLLPHLAGLVAGIEPGGSSRGAPEVFLVSLFLMLFITAFAHWSRGIWKTLALFLGMVVGTAVFAVMERVDATPFLESAWMAFPVPWIARPPEFPWPAIVAFAFTYAAVAVNSLGSIQGIANITDAHRLPAGIRRGLVVNGISGFCCGLLGVVGTVSYSTGPGVVLVNRVASRYVVTCCGALLLAAAFLPKIASFLALVPAAVVGAALTTAMAGQAGAGFAIVLKQGHFTGRDTFVVGLPLMVGTLIGFLPPAFFESLPSLLRAFLGNGLVTGIVLVICLEHALLKPRTEDQAEEP</sequence>
<dbReference type="Proteomes" id="UP000298602">
    <property type="component" value="Chromosome"/>
</dbReference>
<dbReference type="PANTHER" id="PTHR42810">
    <property type="entry name" value="PURINE PERMEASE C1399.01C-RELATED"/>
    <property type="match status" value="1"/>
</dbReference>
<protein>
    <recommendedName>
        <fullName evidence="10">Xanthine permease</fullName>
    </recommendedName>
</protein>
<feature type="transmembrane region" description="Helical" evidence="7">
    <location>
        <begin position="404"/>
        <end position="427"/>
    </location>
</feature>
<proteinExistence type="inferred from homology"/>
<evidence type="ECO:0000313" key="9">
    <source>
        <dbReference type="Proteomes" id="UP000298602"/>
    </source>
</evidence>
<keyword evidence="9" id="KW-1185">Reference proteome</keyword>
<dbReference type="KEGG" id="dax:FDQ92_03040"/>
<keyword evidence="6 7" id="KW-0472">Membrane</keyword>
<dbReference type="GO" id="GO:0042907">
    <property type="term" value="F:xanthine transmembrane transporter activity"/>
    <property type="evidence" value="ECO:0007669"/>
    <property type="project" value="TreeGrafter"/>
</dbReference>
<evidence type="ECO:0000256" key="6">
    <source>
        <dbReference type="ARBA" id="ARBA00023136"/>
    </source>
</evidence>
<dbReference type="InterPro" id="IPR006043">
    <property type="entry name" value="NCS2"/>
</dbReference>
<name>A0A4P8L132_9BACT</name>
<comment type="similarity">
    <text evidence="2">Belongs to the nucleobase:cation symporter-2 (NCS2) (TC 2.A.40) family.</text>
</comment>